<evidence type="ECO:0000256" key="2">
    <source>
        <dbReference type="ARBA" id="ARBA00022490"/>
    </source>
</evidence>
<proteinExistence type="predicted"/>
<dbReference type="STRING" id="700015.Corgl_1439"/>
<evidence type="ECO:0000256" key="1">
    <source>
        <dbReference type="ARBA" id="ARBA00004496"/>
    </source>
</evidence>
<dbReference type="OrthoDB" id="9809047at2"/>
<dbReference type="KEGG" id="cgo:Corgl_1439"/>
<organism evidence="5 6">
    <name type="scientific">Coriobacterium glomerans (strain ATCC 49209 / DSM 20642 / JCM 10262 / PW2)</name>
    <dbReference type="NCBI Taxonomy" id="700015"/>
    <lineage>
        <taxon>Bacteria</taxon>
        <taxon>Bacillati</taxon>
        <taxon>Actinomycetota</taxon>
        <taxon>Coriobacteriia</taxon>
        <taxon>Coriobacteriales</taxon>
        <taxon>Coriobacteriaceae</taxon>
        <taxon>Coriobacterium</taxon>
    </lineage>
</organism>
<name>F2NAT3_CORGP</name>
<dbReference type="GO" id="GO:0009401">
    <property type="term" value="P:phosphoenolpyruvate-dependent sugar phosphotransferase system"/>
    <property type="evidence" value="ECO:0007669"/>
    <property type="project" value="UniProtKB-KW"/>
</dbReference>
<dbReference type="Gene3D" id="3.30.1340.10">
    <property type="entry name" value="HPr-like"/>
    <property type="match status" value="1"/>
</dbReference>
<dbReference type="eggNOG" id="COG1925">
    <property type="taxonomic scope" value="Bacteria"/>
</dbReference>
<reference evidence="6" key="1">
    <citation type="journal article" date="2013" name="Stand. Genomic Sci.">
        <title>Complete genome sequence of Coriobacterium glomerans type strain (PW2(T)) from the midgut of Pyrrhocoris apterus L. (red soldier bug).</title>
        <authorList>
            <person name="Stackebrandt E."/>
            <person name="Zeytun A."/>
            <person name="Lapidus A."/>
            <person name="Nolan M."/>
            <person name="Lucas S."/>
            <person name="Hammon N."/>
            <person name="Deshpande S."/>
            <person name="Cheng J.F."/>
            <person name="Tapia R."/>
            <person name="Goodwin L.A."/>
            <person name="Pitluck S."/>
            <person name="Liolios K."/>
            <person name="Pagani I."/>
            <person name="Ivanova N."/>
            <person name="Mavromatis K."/>
            <person name="Mikhailova N."/>
            <person name="Huntemann M."/>
            <person name="Pati A."/>
            <person name="Chen A."/>
            <person name="Palaniappan K."/>
            <person name="Chang Y.J."/>
            <person name="Land M."/>
            <person name="Hauser L."/>
            <person name="Rohde M."/>
            <person name="Pukall R."/>
            <person name="Goker M."/>
            <person name="Detter J.C."/>
            <person name="Woyke T."/>
            <person name="Bristow J."/>
            <person name="Eisen J.A."/>
            <person name="Markowitz V."/>
            <person name="Hugenholtz P."/>
            <person name="Kyrpides N.C."/>
            <person name="Klenk H.P."/>
        </authorList>
    </citation>
    <scope>NUCLEOTIDE SEQUENCE</scope>
    <source>
        <strain evidence="6">ATCC 49209 / DSM 20642 / JCM 10262 / PW2</strain>
    </source>
</reference>
<dbReference type="InterPro" id="IPR050399">
    <property type="entry name" value="HPr"/>
</dbReference>
<dbReference type="CDD" id="cd00367">
    <property type="entry name" value="PTS-HPr_like"/>
    <property type="match status" value="1"/>
</dbReference>
<dbReference type="PANTHER" id="PTHR33705:SF2">
    <property type="entry name" value="PHOSPHOCARRIER PROTEIN NPR"/>
    <property type="match status" value="1"/>
</dbReference>
<dbReference type="PANTHER" id="PTHR33705">
    <property type="entry name" value="PHOSPHOCARRIER PROTEIN HPR"/>
    <property type="match status" value="1"/>
</dbReference>
<feature type="domain" description="HPr" evidence="4">
    <location>
        <begin position="1"/>
        <end position="83"/>
    </location>
</feature>
<sequence length="83" mass="8851">MLEFSHRIGDPEGLHARPVAQIAAEARKWSSDIIIGCAGRSVSARDLMALMALGAHQGDTLDVIVEGEDERAAAEGIRRALSL</sequence>
<dbReference type="InterPro" id="IPR000032">
    <property type="entry name" value="HPr-like"/>
</dbReference>
<evidence type="ECO:0000259" key="4">
    <source>
        <dbReference type="PROSITE" id="PS51350"/>
    </source>
</evidence>
<keyword evidence="2" id="KW-0963">Cytoplasm</keyword>
<evidence type="ECO:0000256" key="3">
    <source>
        <dbReference type="ARBA" id="ARBA00022683"/>
    </source>
</evidence>
<keyword evidence="3" id="KW-0598">Phosphotransferase system</keyword>
<dbReference type="PROSITE" id="PS51350">
    <property type="entry name" value="PTS_HPR_DOM"/>
    <property type="match status" value="1"/>
</dbReference>
<dbReference type="HOGENOM" id="CLU_136230_2_0_11"/>
<protein>
    <submittedName>
        <fullName evidence="5">Phosphotransferase system, phosphocarrier protein HPr</fullName>
    </submittedName>
</protein>
<dbReference type="Pfam" id="PF00381">
    <property type="entry name" value="PTS-HPr"/>
    <property type="match status" value="1"/>
</dbReference>
<dbReference type="Proteomes" id="UP000006851">
    <property type="component" value="Chromosome"/>
</dbReference>
<dbReference type="GO" id="GO:0005737">
    <property type="term" value="C:cytoplasm"/>
    <property type="evidence" value="ECO:0007669"/>
    <property type="project" value="UniProtKB-SubCell"/>
</dbReference>
<dbReference type="RefSeq" id="WP_013709281.1">
    <property type="nucleotide sequence ID" value="NC_015389.1"/>
</dbReference>
<evidence type="ECO:0000313" key="6">
    <source>
        <dbReference type="Proteomes" id="UP000006851"/>
    </source>
</evidence>
<evidence type="ECO:0000313" key="5">
    <source>
        <dbReference type="EMBL" id="AEB07539.1"/>
    </source>
</evidence>
<gene>
    <name evidence="5" type="ordered locus">Corgl_1439</name>
</gene>
<dbReference type="PRINTS" id="PR00107">
    <property type="entry name" value="PHOSPHOCPHPR"/>
</dbReference>
<accession>F2NAT3</accession>
<dbReference type="AlphaFoldDB" id="F2NAT3"/>
<dbReference type="SUPFAM" id="SSF55594">
    <property type="entry name" value="HPr-like"/>
    <property type="match status" value="1"/>
</dbReference>
<dbReference type="EMBL" id="CP002628">
    <property type="protein sequence ID" value="AEB07539.1"/>
    <property type="molecule type" value="Genomic_DNA"/>
</dbReference>
<keyword evidence="6" id="KW-1185">Reference proteome</keyword>
<comment type="subcellular location">
    <subcellularLocation>
        <location evidence="1">Cytoplasm</location>
    </subcellularLocation>
</comment>
<dbReference type="InterPro" id="IPR035895">
    <property type="entry name" value="HPr-like_sf"/>
</dbReference>
<dbReference type="NCBIfam" id="TIGR01003">
    <property type="entry name" value="PTS_HPr_family"/>
    <property type="match status" value="1"/>
</dbReference>